<evidence type="ECO:0000313" key="5">
    <source>
        <dbReference type="EMBL" id="QEO10707.1"/>
    </source>
</evidence>
<evidence type="ECO:0000256" key="1">
    <source>
        <dbReference type="ARBA" id="ARBA00023015"/>
    </source>
</evidence>
<keyword evidence="3" id="KW-0804">Transcription</keyword>
<sequence>MGLALARASEILGAEPFFHELIAGIERVLTPHGFAFLLKVVPDPEAAAAAIERWAADGLVEGVVLIDLLPDDPRVSLVRRLGLPAVVIGDPGTGSGLPTVWAEDDLAMRDAVEVLADLGHEHIGHITGPRSLAHTAIRSEAFLAVAAERGIRVREADGDYSEQSGELATTALLAGDDAPTAIIADNDLMALGAIAAARRAGVEVPEQLAILAWDDSALAQRSEPPLAAMSHDVQRIGELTGESILAALAAAEPAVVTAPRARFVRRGSIELLRNEKIN</sequence>
<feature type="domain" description="Transcriptional regulator LacI/GalR-like sensor" evidence="4">
    <location>
        <begin position="112"/>
        <end position="268"/>
    </location>
</feature>
<dbReference type="InterPro" id="IPR046335">
    <property type="entry name" value="LacI/GalR-like_sensor"/>
</dbReference>
<evidence type="ECO:0000256" key="2">
    <source>
        <dbReference type="ARBA" id="ARBA00023125"/>
    </source>
</evidence>
<dbReference type="GO" id="GO:0003700">
    <property type="term" value="F:DNA-binding transcription factor activity"/>
    <property type="evidence" value="ECO:0007669"/>
    <property type="project" value="TreeGrafter"/>
</dbReference>
<dbReference type="EMBL" id="CP043504">
    <property type="protein sequence ID" value="QEO10707.1"/>
    <property type="molecule type" value="Genomic_DNA"/>
</dbReference>
<reference evidence="5 6" key="1">
    <citation type="submission" date="2019-09" db="EMBL/GenBank/DDBJ databases">
        <title>Genome sequencing of strain KACC 19322.</title>
        <authorList>
            <person name="Heo J."/>
            <person name="Kim S.-J."/>
            <person name="Kim J.-S."/>
            <person name="Hong S.-B."/>
            <person name="Kwon S.-W."/>
        </authorList>
    </citation>
    <scope>NUCLEOTIDE SEQUENCE [LARGE SCALE GENOMIC DNA]</scope>
    <source>
        <strain evidence="5 6">KACC 19322</strain>
    </source>
</reference>
<evidence type="ECO:0000313" key="6">
    <source>
        <dbReference type="Proteomes" id="UP000322159"/>
    </source>
</evidence>
<dbReference type="SUPFAM" id="SSF53822">
    <property type="entry name" value="Periplasmic binding protein-like I"/>
    <property type="match status" value="1"/>
</dbReference>
<keyword evidence="1" id="KW-0805">Transcription regulation</keyword>
<dbReference type="GO" id="GO:0000976">
    <property type="term" value="F:transcription cis-regulatory region binding"/>
    <property type="evidence" value="ECO:0007669"/>
    <property type="project" value="TreeGrafter"/>
</dbReference>
<protein>
    <submittedName>
        <fullName evidence="5">LacI family transcriptional regulator</fullName>
    </submittedName>
</protein>
<dbReference type="AlphaFoldDB" id="A0A5C1YCV3"/>
<organism evidence="5 6">
    <name type="scientific">Protaetiibacter larvae</name>
    <dbReference type="NCBI Taxonomy" id="2592654"/>
    <lineage>
        <taxon>Bacteria</taxon>
        <taxon>Bacillati</taxon>
        <taxon>Actinomycetota</taxon>
        <taxon>Actinomycetes</taxon>
        <taxon>Micrococcales</taxon>
        <taxon>Microbacteriaceae</taxon>
        <taxon>Protaetiibacter</taxon>
    </lineage>
</organism>
<dbReference type="OrthoDB" id="1938857at2"/>
<dbReference type="KEGG" id="lyk:FLP23_00790"/>
<keyword evidence="2" id="KW-0238">DNA-binding</keyword>
<gene>
    <name evidence="5" type="ORF">FLP23_00790</name>
</gene>
<dbReference type="CDD" id="cd06267">
    <property type="entry name" value="PBP1_LacI_sugar_binding-like"/>
    <property type="match status" value="1"/>
</dbReference>
<evidence type="ECO:0000256" key="3">
    <source>
        <dbReference type="ARBA" id="ARBA00023163"/>
    </source>
</evidence>
<dbReference type="PANTHER" id="PTHR30146">
    <property type="entry name" value="LACI-RELATED TRANSCRIPTIONAL REPRESSOR"/>
    <property type="match status" value="1"/>
</dbReference>
<evidence type="ECO:0000259" key="4">
    <source>
        <dbReference type="Pfam" id="PF13377"/>
    </source>
</evidence>
<keyword evidence="6" id="KW-1185">Reference proteome</keyword>
<dbReference type="Pfam" id="PF13377">
    <property type="entry name" value="Peripla_BP_3"/>
    <property type="match status" value="1"/>
</dbReference>
<dbReference type="PANTHER" id="PTHR30146:SF155">
    <property type="entry name" value="ALANINE RACEMASE"/>
    <property type="match status" value="1"/>
</dbReference>
<dbReference type="Gene3D" id="3.40.50.2300">
    <property type="match status" value="2"/>
</dbReference>
<accession>A0A5C1YCV3</accession>
<proteinExistence type="predicted"/>
<dbReference type="Proteomes" id="UP000322159">
    <property type="component" value="Chromosome"/>
</dbReference>
<dbReference type="InterPro" id="IPR028082">
    <property type="entry name" value="Peripla_BP_I"/>
</dbReference>
<name>A0A5C1YCV3_9MICO</name>